<feature type="compositionally biased region" description="Basic and acidic residues" evidence="1">
    <location>
        <begin position="167"/>
        <end position="178"/>
    </location>
</feature>
<feature type="compositionally biased region" description="Low complexity" evidence="1">
    <location>
        <begin position="70"/>
        <end position="80"/>
    </location>
</feature>
<feature type="region of interest" description="Disordered" evidence="1">
    <location>
        <begin position="70"/>
        <end position="100"/>
    </location>
</feature>
<dbReference type="EMBL" id="JAPCXC010000132">
    <property type="protein sequence ID" value="KAJ1604586.1"/>
    <property type="molecule type" value="Genomic_DNA"/>
</dbReference>
<feature type="region of interest" description="Disordered" evidence="1">
    <location>
        <begin position="134"/>
        <end position="208"/>
    </location>
</feature>
<reference evidence="2" key="1">
    <citation type="submission" date="2022-10" db="EMBL/GenBank/DDBJ databases">
        <title>Adaptive evolution leads to modifications in subtelomeric GC content in a zoonotic Cryptosporidium species.</title>
        <authorList>
            <person name="Li J."/>
            <person name="Feng Y."/>
            <person name="Xiao L."/>
        </authorList>
    </citation>
    <scope>NUCLEOTIDE SEQUENCE</scope>
    <source>
        <strain evidence="2">33844</strain>
    </source>
</reference>
<feature type="region of interest" description="Disordered" evidence="1">
    <location>
        <begin position="699"/>
        <end position="743"/>
    </location>
</feature>
<name>A0A9D5DDS7_9CRYT</name>
<protein>
    <submittedName>
        <fullName evidence="2">Signal peptide containing protein</fullName>
    </submittedName>
</protein>
<proteinExistence type="predicted"/>
<comment type="caution">
    <text evidence="2">The sequence shown here is derived from an EMBL/GenBank/DDBJ whole genome shotgun (WGS) entry which is preliminary data.</text>
</comment>
<gene>
    <name evidence="2" type="ORF">OJ253_3586</name>
</gene>
<evidence type="ECO:0000313" key="2">
    <source>
        <dbReference type="EMBL" id="KAJ1604586.1"/>
    </source>
</evidence>
<feature type="compositionally biased region" description="Basic and acidic residues" evidence="1">
    <location>
        <begin position="721"/>
        <end position="743"/>
    </location>
</feature>
<dbReference type="Proteomes" id="UP001067231">
    <property type="component" value="Unassembled WGS sequence"/>
</dbReference>
<organism evidence="2">
    <name type="scientific">Cryptosporidium canis</name>
    <dbReference type="NCBI Taxonomy" id="195482"/>
    <lineage>
        <taxon>Eukaryota</taxon>
        <taxon>Sar</taxon>
        <taxon>Alveolata</taxon>
        <taxon>Apicomplexa</taxon>
        <taxon>Conoidasida</taxon>
        <taxon>Coccidia</taxon>
        <taxon>Eucoccidiorida</taxon>
        <taxon>Eimeriorina</taxon>
        <taxon>Cryptosporidiidae</taxon>
        <taxon>Cryptosporidium</taxon>
    </lineage>
</organism>
<dbReference type="AlphaFoldDB" id="A0A9D5DDS7"/>
<accession>A0A9D5DDS7</accession>
<feature type="compositionally biased region" description="Acidic residues" evidence="1">
    <location>
        <begin position="179"/>
        <end position="191"/>
    </location>
</feature>
<evidence type="ECO:0000256" key="1">
    <source>
        <dbReference type="SAM" id="MobiDB-lite"/>
    </source>
</evidence>
<feature type="compositionally biased region" description="Polar residues" evidence="1">
    <location>
        <begin position="85"/>
        <end position="96"/>
    </location>
</feature>
<sequence length="743" mass="82403">MIIHESLKHFAIVCIAIFCTHLSYDLLSGAFSAKSVERVVQVSFLKASSGDGKSDTDSVASFQTVSMESSDGYSVSSYNSDKTDTQSISSADSTNGIKKPKIPLIGTISKSLSSPNILSGGKGKGKGIRSRFTSLFKKKKPKAENAHEGVVESAEPQSNQSEPTEQQAERVPKERPQQQEEDENENDEDKELENPTPPNPRLDQIFGEGANGYDAGIMQLYLETQVSTTDSQILKSMEILANTKELYKSIRKGYSGQSKLEMCPETMIETIFVALNQLFMASSYCEMAIIKITNEVGFCRNRCKILNSKGCKTCRSAFNRKDKCKAITNKAKAMTNLLERILIGCAVKNTAQGTHLEGLKLYKSLTPLKCTEEQYMKLRGKFEAKLFLISLKVSYVNNITKLKNSCNSCVREECMSCKSMSQCPQCPGIEDIFACSNCLAAQNLQGIQLLQRNKLVQEARRINSKLLSCESYLAILNGEFLEVEMLTESEVGKLLEQKIQNILSRYLSFTLHGQGHEKEQFTEGTRGRPYRLLPPEIKEAILSGVPLKTPDQQRPKKEALPTQLSEAYDKMQKKKEKGPYKDGVYEIPQRTEVESTDEERSLAVLLFEKGICTYLMLKLLEGELSRCNSEIEEKSNQHSGCEHCILDGCRKKICSNIPELKTLILKRESINATIVKCNSLGFASHSELKAKIEELKSSGAISPTASSSGIVSAPEESADLGPDKEGKGTDKSSDDDIYETTRL</sequence>
<feature type="compositionally biased region" description="Polar residues" evidence="1">
    <location>
        <begin position="155"/>
        <end position="166"/>
    </location>
</feature>
<feature type="compositionally biased region" description="Low complexity" evidence="1">
    <location>
        <begin position="699"/>
        <end position="710"/>
    </location>
</feature>
<dbReference type="OrthoDB" id="343779at2759"/>